<evidence type="ECO:0000313" key="5">
    <source>
        <dbReference type="Proteomes" id="UP000183940"/>
    </source>
</evidence>
<dbReference type="Gene3D" id="1.25.10.10">
    <property type="entry name" value="Leucine-rich Repeat Variant"/>
    <property type="match status" value="1"/>
</dbReference>
<feature type="compositionally biased region" description="Polar residues" evidence="3">
    <location>
        <begin position="65"/>
        <end position="74"/>
    </location>
</feature>
<proteinExistence type="predicted"/>
<accession>A0A1L9QW11</accession>
<organism evidence="4 5">
    <name type="scientific">Roseofilum reptotaenium AO1-A</name>
    <dbReference type="NCBI Taxonomy" id="1925591"/>
    <lineage>
        <taxon>Bacteria</taxon>
        <taxon>Bacillati</taxon>
        <taxon>Cyanobacteriota</taxon>
        <taxon>Cyanophyceae</taxon>
        <taxon>Desertifilales</taxon>
        <taxon>Desertifilaceae</taxon>
        <taxon>Roseofilum</taxon>
    </lineage>
</organism>
<evidence type="ECO:0008006" key="6">
    <source>
        <dbReference type="Google" id="ProtNLM"/>
    </source>
</evidence>
<evidence type="ECO:0000256" key="3">
    <source>
        <dbReference type="SAM" id="MobiDB-lite"/>
    </source>
</evidence>
<dbReference type="AlphaFoldDB" id="A0A1L9QW11"/>
<dbReference type="SUPFAM" id="SSF48371">
    <property type="entry name" value="ARM repeat"/>
    <property type="match status" value="1"/>
</dbReference>
<feature type="region of interest" description="Disordered" evidence="3">
    <location>
        <begin position="65"/>
        <end position="90"/>
    </location>
</feature>
<sequence length="90" mass="9720">MRSETERIISALGQLSQDASPLVREAAMTALGSIRSDQVLPYLQRGLNDAVADVKKAASLALQQARLTQSSSPKPRSLWENRPENGGMGQ</sequence>
<gene>
    <name evidence="4" type="ORF">BI308_04090</name>
</gene>
<dbReference type="EMBL" id="MLAW01000004">
    <property type="protein sequence ID" value="OJJ26881.1"/>
    <property type="molecule type" value="Genomic_DNA"/>
</dbReference>
<dbReference type="Pfam" id="PF13646">
    <property type="entry name" value="HEAT_2"/>
    <property type="match status" value="1"/>
</dbReference>
<dbReference type="GO" id="GO:0030089">
    <property type="term" value="C:phycobilisome"/>
    <property type="evidence" value="ECO:0007669"/>
    <property type="project" value="UniProtKB-KW"/>
</dbReference>
<evidence type="ECO:0000256" key="1">
    <source>
        <dbReference type="ARBA" id="ARBA00022549"/>
    </source>
</evidence>
<keyword evidence="1" id="KW-0042">Antenna complex</keyword>
<evidence type="ECO:0000313" key="4">
    <source>
        <dbReference type="EMBL" id="OJJ26881.1"/>
    </source>
</evidence>
<reference evidence="4" key="1">
    <citation type="submission" date="2016-10" db="EMBL/GenBank/DDBJ databases">
        <title>CRISPR-Cas defence system in Roseofilum reptotaenium: evidence of a bacteriophage-cyanobacterium arms race in the coral black band disease.</title>
        <authorList>
            <person name="Buerger P."/>
            <person name="Wood-Charlson E.M."/>
            <person name="Weynberg K.D."/>
            <person name="Willis B."/>
            <person name="Van Oppen M.J."/>
        </authorList>
    </citation>
    <scope>NUCLEOTIDE SEQUENCE [LARGE SCALE GENOMIC DNA]</scope>
    <source>
        <strain evidence="4">AO1-A</strain>
    </source>
</reference>
<name>A0A1L9QW11_9CYAN</name>
<comment type="caution">
    <text evidence="4">The sequence shown here is derived from an EMBL/GenBank/DDBJ whole genome shotgun (WGS) entry which is preliminary data.</text>
</comment>
<dbReference type="STRING" id="1925591.BI308_04090"/>
<protein>
    <recommendedName>
        <fullName evidence="6">HEAT repeat domain-containing protein</fullName>
    </recommendedName>
</protein>
<keyword evidence="2" id="KW-0605">Phycobilisome</keyword>
<dbReference type="Proteomes" id="UP000183940">
    <property type="component" value="Unassembled WGS sequence"/>
</dbReference>
<evidence type="ECO:0000256" key="2">
    <source>
        <dbReference type="ARBA" id="ARBA00022738"/>
    </source>
</evidence>
<dbReference type="InterPro" id="IPR011989">
    <property type="entry name" value="ARM-like"/>
</dbReference>
<dbReference type="InterPro" id="IPR016024">
    <property type="entry name" value="ARM-type_fold"/>
</dbReference>
<keyword evidence="5" id="KW-1185">Reference proteome</keyword>